<gene>
    <name evidence="2" type="ORF">POM88_034244</name>
</gene>
<evidence type="ECO:0000313" key="2">
    <source>
        <dbReference type="EMBL" id="KAK1368152.1"/>
    </source>
</evidence>
<organism evidence="2 3">
    <name type="scientific">Heracleum sosnowskyi</name>
    <dbReference type="NCBI Taxonomy" id="360622"/>
    <lineage>
        <taxon>Eukaryota</taxon>
        <taxon>Viridiplantae</taxon>
        <taxon>Streptophyta</taxon>
        <taxon>Embryophyta</taxon>
        <taxon>Tracheophyta</taxon>
        <taxon>Spermatophyta</taxon>
        <taxon>Magnoliopsida</taxon>
        <taxon>eudicotyledons</taxon>
        <taxon>Gunneridae</taxon>
        <taxon>Pentapetalae</taxon>
        <taxon>asterids</taxon>
        <taxon>campanulids</taxon>
        <taxon>Apiales</taxon>
        <taxon>Apiaceae</taxon>
        <taxon>Apioideae</taxon>
        <taxon>apioid superclade</taxon>
        <taxon>Tordylieae</taxon>
        <taxon>Tordyliinae</taxon>
        <taxon>Heracleum</taxon>
    </lineage>
</organism>
<reference evidence="2" key="1">
    <citation type="submission" date="2023-02" db="EMBL/GenBank/DDBJ databases">
        <title>Genome of toxic invasive species Heracleum sosnowskyi carries increased number of genes despite the absence of recent whole-genome duplications.</title>
        <authorList>
            <person name="Schelkunov M."/>
            <person name="Shtratnikova V."/>
            <person name="Makarenko M."/>
            <person name="Klepikova A."/>
            <person name="Omelchenko D."/>
            <person name="Novikova G."/>
            <person name="Obukhova E."/>
            <person name="Bogdanov V."/>
            <person name="Penin A."/>
            <person name="Logacheva M."/>
        </authorList>
    </citation>
    <scope>NUCLEOTIDE SEQUENCE</scope>
    <source>
        <strain evidence="2">Hsosn_3</strain>
        <tissue evidence="2">Leaf</tissue>
    </source>
</reference>
<evidence type="ECO:0000256" key="1">
    <source>
        <dbReference type="ARBA" id="ARBA00023277"/>
    </source>
</evidence>
<evidence type="ECO:0000313" key="3">
    <source>
        <dbReference type="Proteomes" id="UP001237642"/>
    </source>
</evidence>
<dbReference type="Pfam" id="PF05691">
    <property type="entry name" value="Raffinose_syn"/>
    <property type="match status" value="1"/>
</dbReference>
<dbReference type="Proteomes" id="UP001237642">
    <property type="component" value="Unassembled WGS sequence"/>
</dbReference>
<dbReference type="EMBL" id="JAUIZM010000008">
    <property type="protein sequence ID" value="KAK1368152.1"/>
    <property type="molecule type" value="Genomic_DNA"/>
</dbReference>
<reference evidence="2" key="2">
    <citation type="submission" date="2023-05" db="EMBL/GenBank/DDBJ databases">
        <authorList>
            <person name="Schelkunov M.I."/>
        </authorList>
    </citation>
    <scope>NUCLEOTIDE SEQUENCE</scope>
    <source>
        <strain evidence="2">Hsosn_3</strain>
        <tissue evidence="2">Leaf</tissue>
    </source>
</reference>
<dbReference type="PANTHER" id="PTHR31268">
    <property type="match status" value="1"/>
</dbReference>
<name>A0AAD8HIW7_9APIA</name>
<dbReference type="InterPro" id="IPR008811">
    <property type="entry name" value="Glycosyl_hydrolases_36"/>
</dbReference>
<protein>
    <submittedName>
        <fullName evidence="2">Alpha-galactosidase</fullName>
    </submittedName>
</protein>
<keyword evidence="3" id="KW-1185">Reference proteome</keyword>
<dbReference type="AlphaFoldDB" id="A0AAD8HIW7"/>
<keyword evidence="1" id="KW-0119">Carbohydrate metabolism</keyword>
<proteinExistence type="predicted"/>
<comment type="caution">
    <text evidence="2">The sequence shown here is derived from an EMBL/GenBank/DDBJ whole genome shotgun (WGS) entry which is preliminary data.</text>
</comment>
<dbReference type="PANTHER" id="PTHR31268:SF29">
    <property type="entry name" value="GALACTINOL--SUCROSE GALACTOSYLTRANSFERASE 1-RELATED"/>
    <property type="match status" value="1"/>
</dbReference>
<sequence length="163" mass="18506">MIEYDNLLKIWNLNDYNGVVGVFNCQGAGWCKVEKTNLIHDVQPGTITGFIRSEDIEYMHRVSNEDWCGDAIVFSHRSGDMVYLPKNSFVPITLNAREYEVFTVVPVNKLSTWSTFAAIGLINMFNSGGAIKELKYESEKDECKVHGCEPVEGSYHWDIIAIF</sequence>
<accession>A0AAD8HIW7</accession>